<dbReference type="AlphaFoldDB" id="A0A133KR61"/>
<comment type="caution">
    <text evidence="1">The sequence shown here is derived from an EMBL/GenBank/DDBJ whole genome shotgun (WGS) entry which is preliminary data.</text>
</comment>
<dbReference type="PATRIC" id="fig|1681.53.peg.629"/>
<name>A0A133KR61_BIFBI</name>
<proteinExistence type="predicted"/>
<organism evidence="1 2">
    <name type="scientific">Bifidobacterium bifidum</name>
    <dbReference type="NCBI Taxonomy" id="1681"/>
    <lineage>
        <taxon>Bacteria</taxon>
        <taxon>Bacillati</taxon>
        <taxon>Actinomycetota</taxon>
        <taxon>Actinomycetes</taxon>
        <taxon>Bifidobacteriales</taxon>
        <taxon>Bifidobacteriaceae</taxon>
        <taxon>Bifidobacterium</taxon>
    </lineage>
</organism>
<accession>A0A133KR61</accession>
<dbReference type="EMBL" id="LRPO01000020">
    <property type="protein sequence ID" value="KWZ82058.1"/>
    <property type="molecule type" value="Genomic_DNA"/>
</dbReference>
<protein>
    <submittedName>
        <fullName evidence="1">Uncharacterized protein</fullName>
    </submittedName>
</protein>
<reference evidence="1 2" key="1">
    <citation type="submission" date="2016-01" db="EMBL/GenBank/DDBJ databases">
        <authorList>
            <person name="Oliw E.H."/>
        </authorList>
    </citation>
    <scope>NUCLEOTIDE SEQUENCE [LARGE SCALE GENOMIC DNA]</scope>
    <source>
        <strain evidence="1 2">MJR8628B</strain>
    </source>
</reference>
<evidence type="ECO:0000313" key="1">
    <source>
        <dbReference type="EMBL" id="KWZ82058.1"/>
    </source>
</evidence>
<sequence>MHGHPRASGAEHVVEGSRLIHTLGVSSTANVDDETGVVAEH</sequence>
<dbReference type="Proteomes" id="UP000070092">
    <property type="component" value="Unassembled WGS sequence"/>
</dbReference>
<gene>
    <name evidence="1" type="ORF">HMPREF3196_00641</name>
</gene>
<evidence type="ECO:0000313" key="2">
    <source>
        <dbReference type="Proteomes" id="UP000070092"/>
    </source>
</evidence>